<dbReference type="Pfam" id="PF00892">
    <property type="entry name" value="EamA"/>
    <property type="match status" value="2"/>
</dbReference>
<dbReference type="PANTHER" id="PTHR22911">
    <property type="entry name" value="ACYL-MALONYL CONDENSING ENZYME-RELATED"/>
    <property type="match status" value="1"/>
</dbReference>
<dbReference type="InterPro" id="IPR037185">
    <property type="entry name" value="EmrE-like"/>
</dbReference>
<organism evidence="3 4">
    <name type="scientific">Sediminicola arcticus</name>
    <dbReference type="NCBI Taxonomy" id="1574308"/>
    <lineage>
        <taxon>Bacteria</taxon>
        <taxon>Pseudomonadati</taxon>
        <taxon>Bacteroidota</taxon>
        <taxon>Flavobacteriia</taxon>
        <taxon>Flavobacteriales</taxon>
        <taxon>Flavobacteriaceae</taxon>
        <taxon>Sediminicola</taxon>
    </lineage>
</organism>
<keyword evidence="4" id="KW-1185">Reference proteome</keyword>
<feature type="transmembrane region" description="Helical" evidence="1">
    <location>
        <begin position="39"/>
        <end position="58"/>
    </location>
</feature>
<comment type="caution">
    <text evidence="3">The sequence shown here is derived from an EMBL/GenBank/DDBJ whole genome shotgun (WGS) entry which is preliminary data.</text>
</comment>
<keyword evidence="1" id="KW-0812">Transmembrane</keyword>
<feature type="domain" description="EamA" evidence="2">
    <location>
        <begin position="154"/>
        <end position="281"/>
    </location>
</feature>
<keyword evidence="1" id="KW-0472">Membrane</keyword>
<dbReference type="SUPFAM" id="SSF103481">
    <property type="entry name" value="Multidrug resistance efflux transporter EmrE"/>
    <property type="match status" value="2"/>
</dbReference>
<protein>
    <submittedName>
        <fullName evidence="3">DMT family transporter</fullName>
    </submittedName>
</protein>
<dbReference type="EMBL" id="JBEXAE010000003">
    <property type="protein sequence ID" value="MET6990402.1"/>
    <property type="molecule type" value="Genomic_DNA"/>
</dbReference>
<name>A0ABV2STB2_9FLAO</name>
<evidence type="ECO:0000256" key="1">
    <source>
        <dbReference type="SAM" id="Phobius"/>
    </source>
</evidence>
<feature type="transmembrane region" description="Helical" evidence="1">
    <location>
        <begin position="12"/>
        <end position="33"/>
    </location>
</feature>
<reference evidence="3 4" key="1">
    <citation type="submission" date="2024-07" db="EMBL/GenBank/DDBJ databases">
        <title>The genome sequence of type strain Sediminicola arcticus GDMCC 1.2805.</title>
        <authorList>
            <person name="Liu Y."/>
        </authorList>
    </citation>
    <scope>NUCLEOTIDE SEQUENCE [LARGE SCALE GENOMIC DNA]</scope>
    <source>
        <strain evidence="3 4">GDMCC 1.2805</strain>
    </source>
</reference>
<accession>A0ABV2STB2</accession>
<dbReference type="Proteomes" id="UP001549799">
    <property type="component" value="Unassembled WGS sequence"/>
</dbReference>
<feature type="transmembrane region" description="Helical" evidence="1">
    <location>
        <begin position="70"/>
        <end position="90"/>
    </location>
</feature>
<dbReference type="InterPro" id="IPR000620">
    <property type="entry name" value="EamA_dom"/>
</dbReference>
<feature type="transmembrane region" description="Helical" evidence="1">
    <location>
        <begin position="147"/>
        <end position="166"/>
    </location>
</feature>
<evidence type="ECO:0000259" key="2">
    <source>
        <dbReference type="Pfam" id="PF00892"/>
    </source>
</evidence>
<feature type="transmembrane region" description="Helical" evidence="1">
    <location>
        <begin position="125"/>
        <end position="141"/>
    </location>
</feature>
<evidence type="ECO:0000313" key="3">
    <source>
        <dbReference type="EMBL" id="MET6990402.1"/>
    </source>
</evidence>
<feature type="transmembrane region" description="Helical" evidence="1">
    <location>
        <begin position="178"/>
        <end position="202"/>
    </location>
</feature>
<feature type="transmembrane region" description="Helical" evidence="1">
    <location>
        <begin position="266"/>
        <end position="284"/>
    </location>
</feature>
<proteinExistence type="predicted"/>
<sequence length="288" mass="31890">MNLSSKNPHIAHLLEINLAMLFVSTSGALGRFIQLPVPITIASRAILAFFILYFFCKWKGISLDIKKKDWLPILMSGIFMGLHWLTYFYALKLSNVAIGMLSLFTYPVITSLLEPILLKTKFLKIHLLLGIMVLAGIYFLVPKFEMGNSYALAVGVGVLSALFYALRNLVLKARVKNYNGSALMCYQMVIVGGLLFPAFFFFETDGVSNQWKGLLTLALVTTAIGHTLFLNSFKYFSITTASIISSVQPVYGIIIGAIFLAEIPSIMTIFGGVLILGSVVIESVRTYR</sequence>
<evidence type="ECO:0000313" key="4">
    <source>
        <dbReference type="Proteomes" id="UP001549799"/>
    </source>
</evidence>
<dbReference type="PANTHER" id="PTHR22911:SF79">
    <property type="entry name" value="MOBA-LIKE NTP TRANSFERASE DOMAIN-CONTAINING PROTEIN"/>
    <property type="match status" value="1"/>
</dbReference>
<gene>
    <name evidence="3" type="ORF">ABXZ36_07060</name>
</gene>
<feature type="domain" description="EamA" evidence="2">
    <location>
        <begin position="18"/>
        <end position="140"/>
    </location>
</feature>
<feature type="transmembrane region" description="Helical" evidence="1">
    <location>
        <begin position="214"/>
        <end position="233"/>
    </location>
</feature>
<feature type="transmembrane region" description="Helical" evidence="1">
    <location>
        <begin position="96"/>
        <end position="113"/>
    </location>
</feature>
<keyword evidence="1" id="KW-1133">Transmembrane helix</keyword>